<dbReference type="Proteomes" id="UP000015893">
    <property type="component" value="Unassembled WGS sequence"/>
</dbReference>
<proteinExistence type="predicted"/>
<reference evidence="1 2" key="1">
    <citation type="journal article" date="2013" name="Genome Announc.">
        <title>Multiple genome sequences of Helicobacter pylori strains of diverse disease and antibiotic resistance backgrounds from Malaysia.</title>
        <authorList>
            <person name="Rehvathy V."/>
            <person name="Tan M.H."/>
            <person name="Gunaletchumy S.P."/>
            <person name="Teh X."/>
            <person name="Wang S."/>
            <person name="Baybayan P."/>
            <person name="Singh S."/>
            <person name="Ashby M."/>
            <person name="Kaakoush N.O."/>
            <person name="Mitchell H.M."/>
            <person name="Croft L.J."/>
            <person name="Goh K.L."/>
            <person name="Loke M.F."/>
            <person name="Vadivelu J."/>
        </authorList>
    </citation>
    <scope>NUCLEOTIDE SEQUENCE [LARGE SCALE GENOMIC DNA]</scope>
    <source>
        <strain evidence="1 2">UM037</strain>
    </source>
</reference>
<evidence type="ECO:0000313" key="2">
    <source>
        <dbReference type="Proteomes" id="UP000015893"/>
    </source>
</evidence>
<dbReference type="EMBL" id="AUSI01000017">
    <property type="protein sequence ID" value="EQK94966.1"/>
    <property type="molecule type" value="Genomic_DNA"/>
</dbReference>
<accession>A0AB33Z8S1</accession>
<gene>
    <name evidence="1" type="ORF">N198_05510</name>
</gene>
<name>A0AB33Z8S1_HELPX</name>
<protein>
    <submittedName>
        <fullName evidence="1">Uncharacterized protein</fullName>
    </submittedName>
</protein>
<comment type="caution">
    <text evidence="1">The sequence shown here is derived from an EMBL/GenBank/DDBJ whole genome shotgun (WGS) entry which is preliminary data.</text>
</comment>
<evidence type="ECO:0000313" key="1">
    <source>
        <dbReference type="EMBL" id="EQK94966.1"/>
    </source>
</evidence>
<organism evidence="1 2">
    <name type="scientific">Helicobacter pylori UM037</name>
    <dbReference type="NCBI Taxonomy" id="1321939"/>
    <lineage>
        <taxon>Bacteria</taxon>
        <taxon>Pseudomonadati</taxon>
        <taxon>Campylobacterota</taxon>
        <taxon>Epsilonproteobacteria</taxon>
        <taxon>Campylobacterales</taxon>
        <taxon>Helicobacteraceae</taxon>
        <taxon>Helicobacter</taxon>
    </lineage>
</organism>
<dbReference type="AlphaFoldDB" id="A0AB33Z8S1"/>
<sequence>MKFPISFNNGAKSGDLMGSESIKNKTFFRSNKYVILIL</sequence>